<dbReference type="Proteomes" id="UP001595962">
    <property type="component" value="Unassembled WGS sequence"/>
</dbReference>
<dbReference type="SUPFAM" id="SSF48498">
    <property type="entry name" value="Tetracyclin repressor-like, C-terminal domain"/>
    <property type="match status" value="1"/>
</dbReference>
<dbReference type="RefSeq" id="WP_377335139.1">
    <property type="nucleotide sequence ID" value="NZ_JBHSGB010000013.1"/>
</dbReference>
<name>A0ABV9JPX9_9GAMM</name>
<dbReference type="InterPro" id="IPR009057">
    <property type="entry name" value="Homeodomain-like_sf"/>
</dbReference>
<dbReference type="PROSITE" id="PS50977">
    <property type="entry name" value="HTH_TETR_2"/>
    <property type="match status" value="1"/>
</dbReference>
<reference evidence="7" key="1">
    <citation type="journal article" date="2019" name="Int. J. Syst. Evol. Microbiol.">
        <title>The Global Catalogue of Microorganisms (GCM) 10K type strain sequencing project: providing services to taxonomists for standard genome sequencing and annotation.</title>
        <authorList>
            <consortium name="The Broad Institute Genomics Platform"/>
            <consortium name="The Broad Institute Genome Sequencing Center for Infectious Disease"/>
            <person name="Wu L."/>
            <person name="Ma J."/>
        </authorList>
    </citation>
    <scope>NUCLEOTIDE SEQUENCE [LARGE SCALE GENOMIC DNA]</scope>
    <source>
        <strain evidence="7">DT28</strain>
    </source>
</reference>
<evidence type="ECO:0000256" key="4">
    <source>
        <dbReference type="PROSITE-ProRule" id="PRU00335"/>
    </source>
</evidence>
<evidence type="ECO:0000259" key="5">
    <source>
        <dbReference type="PROSITE" id="PS50977"/>
    </source>
</evidence>
<dbReference type="SUPFAM" id="SSF46689">
    <property type="entry name" value="Homeodomain-like"/>
    <property type="match status" value="1"/>
</dbReference>
<sequence>MSTLTKKEQTHLRILDTAARLIRQQGFEALSVGVLMKESGLTHGGFYAHFVNRDALLAEALAHARCQSAEQLQTELSALVRQGQAPLQAFIELYLSEAHLSAAKQGEGCPLSALGSELFRLTSEGRVIAQDCIEGFVGLLQQLQPSLAKEQAFALFASLMGVVQLTRSMPDPQQAHSYLTASRNQLQQQYL</sequence>
<dbReference type="EMBL" id="JBHSGB010000013">
    <property type="protein sequence ID" value="MFC4656255.1"/>
    <property type="molecule type" value="Genomic_DNA"/>
</dbReference>
<comment type="caution">
    <text evidence="6">The sequence shown here is derived from an EMBL/GenBank/DDBJ whole genome shotgun (WGS) entry which is preliminary data.</text>
</comment>
<accession>A0ABV9JPX9</accession>
<keyword evidence="1" id="KW-0805">Transcription regulation</keyword>
<evidence type="ECO:0000256" key="3">
    <source>
        <dbReference type="ARBA" id="ARBA00023163"/>
    </source>
</evidence>
<keyword evidence="2 4" id="KW-0238">DNA-binding</keyword>
<gene>
    <name evidence="6" type="ORF">ACFO3I_14660</name>
</gene>
<evidence type="ECO:0000256" key="2">
    <source>
        <dbReference type="ARBA" id="ARBA00023125"/>
    </source>
</evidence>
<dbReference type="InterPro" id="IPR036271">
    <property type="entry name" value="Tet_transcr_reg_TetR-rel_C_sf"/>
</dbReference>
<keyword evidence="7" id="KW-1185">Reference proteome</keyword>
<evidence type="ECO:0000313" key="7">
    <source>
        <dbReference type="Proteomes" id="UP001595962"/>
    </source>
</evidence>
<protein>
    <submittedName>
        <fullName evidence="6">TetR/AcrR family transcriptional regulator</fullName>
    </submittedName>
</protein>
<dbReference type="Pfam" id="PF00440">
    <property type="entry name" value="TetR_N"/>
    <property type="match status" value="1"/>
</dbReference>
<dbReference type="Gene3D" id="1.10.10.60">
    <property type="entry name" value="Homeodomain-like"/>
    <property type="match status" value="1"/>
</dbReference>
<keyword evidence="3" id="KW-0804">Transcription</keyword>
<dbReference type="PANTHER" id="PTHR47506:SF7">
    <property type="entry name" value="TRANSCRIPTIONAL REGULATORY PROTEIN"/>
    <property type="match status" value="1"/>
</dbReference>
<dbReference type="InterPro" id="IPR001647">
    <property type="entry name" value="HTH_TetR"/>
</dbReference>
<feature type="DNA-binding region" description="H-T-H motif" evidence="4">
    <location>
        <begin position="31"/>
        <end position="50"/>
    </location>
</feature>
<proteinExistence type="predicted"/>
<evidence type="ECO:0000313" key="6">
    <source>
        <dbReference type="EMBL" id="MFC4656255.1"/>
    </source>
</evidence>
<dbReference type="Gene3D" id="1.10.357.10">
    <property type="entry name" value="Tetracycline Repressor, domain 2"/>
    <property type="match status" value="1"/>
</dbReference>
<dbReference type="PANTHER" id="PTHR47506">
    <property type="entry name" value="TRANSCRIPTIONAL REGULATORY PROTEIN"/>
    <property type="match status" value="1"/>
</dbReference>
<dbReference type="PRINTS" id="PR00455">
    <property type="entry name" value="HTHTETR"/>
</dbReference>
<organism evidence="6 7">
    <name type="scientific">Rheinheimera marina</name>
    <dbReference type="NCBI Taxonomy" id="1774958"/>
    <lineage>
        <taxon>Bacteria</taxon>
        <taxon>Pseudomonadati</taxon>
        <taxon>Pseudomonadota</taxon>
        <taxon>Gammaproteobacteria</taxon>
        <taxon>Chromatiales</taxon>
        <taxon>Chromatiaceae</taxon>
        <taxon>Rheinheimera</taxon>
    </lineage>
</organism>
<evidence type="ECO:0000256" key="1">
    <source>
        <dbReference type="ARBA" id="ARBA00023015"/>
    </source>
</evidence>
<feature type="domain" description="HTH tetR-type" evidence="5">
    <location>
        <begin position="8"/>
        <end position="68"/>
    </location>
</feature>